<dbReference type="EMBL" id="BMQJ01000023">
    <property type="protein sequence ID" value="GGQ27514.1"/>
    <property type="molecule type" value="Genomic_DNA"/>
</dbReference>
<keyword evidence="1" id="KW-1133">Transmembrane helix</keyword>
<keyword evidence="1" id="KW-0472">Membrane</keyword>
<dbReference type="Proteomes" id="UP000611554">
    <property type="component" value="Unassembled WGS sequence"/>
</dbReference>
<keyword evidence="1" id="KW-0812">Transmembrane</keyword>
<sequence>MPDPYRDQPAPRRRPLSFGRLVLRAVLWCLLVLAAAANMVASLSGMSTLVRLAFGMTGVACVVLLVIDSIRARRHR</sequence>
<evidence type="ECO:0000256" key="1">
    <source>
        <dbReference type="SAM" id="Phobius"/>
    </source>
</evidence>
<organism evidence="2 3">
    <name type="scientific">Streptosporangium pseudovulgare</name>
    <dbReference type="NCBI Taxonomy" id="35765"/>
    <lineage>
        <taxon>Bacteria</taxon>
        <taxon>Bacillati</taxon>
        <taxon>Actinomycetota</taxon>
        <taxon>Actinomycetes</taxon>
        <taxon>Streptosporangiales</taxon>
        <taxon>Streptosporangiaceae</taxon>
        <taxon>Streptosporangium</taxon>
    </lineage>
</organism>
<evidence type="ECO:0008006" key="4">
    <source>
        <dbReference type="Google" id="ProtNLM"/>
    </source>
</evidence>
<accession>A0ABQ2RE70</accession>
<evidence type="ECO:0000313" key="2">
    <source>
        <dbReference type="EMBL" id="GGQ27514.1"/>
    </source>
</evidence>
<gene>
    <name evidence="2" type="ORF">GCM10010140_67190</name>
</gene>
<protein>
    <recommendedName>
        <fullName evidence="4">DUF5337 domain-containing protein</fullName>
    </recommendedName>
</protein>
<keyword evidence="3" id="KW-1185">Reference proteome</keyword>
<name>A0ABQ2RE70_9ACTN</name>
<evidence type="ECO:0000313" key="3">
    <source>
        <dbReference type="Proteomes" id="UP000611554"/>
    </source>
</evidence>
<reference evidence="3" key="1">
    <citation type="journal article" date="2019" name="Int. J. Syst. Evol. Microbiol.">
        <title>The Global Catalogue of Microorganisms (GCM) 10K type strain sequencing project: providing services to taxonomists for standard genome sequencing and annotation.</title>
        <authorList>
            <consortium name="The Broad Institute Genomics Platform"/>
            <consortium name="The Broad Institute Genome Sequencing Center for Infectious Disease"/>
            <person name="Wu L."/>
            <person name="Ma J."/>
        </authorList>
    </citation>
    <scope>NUCLEOTIDE SEQUENCE [LARGE SCALE GENOMIC DNA]</scope>
    <source>
        <strain evidence="3">JCM 3115</strain>
    </source>
</reference>
<dbReference type="RefSeq" id="WP_189250441.1">
    <property type="nucleotide sequence ID" value="NZ_BMQJ01000023.1"/>
</dbReference>
<proteinExistence type="predicted"/>
<feature type="transmembrane region" description="Helical" evidence="1">
    <location>
        <begin position="21"/>
        <end position="43"/>
    </location>
</feature>
<comment type="caution">
    <text evidence="2">The sequence shown here is derived from an EMBL/GenBank/DDBJ whole genome shotgun (WGS) entry which is preliminary data.</text>
</comment>
<feature type="transmembrane region" description="Helical" evidence="1">
    <location>
        <begin position="49"/>
        <end position="67"/>
    </location>
</feature>